<dbReference type="AlphaFoldDB" id="K4AH98"/>
<proteinExistence type="predicted"/>
<name>K4AH98_SETIT</name>
<dbReference type="EnsemblPlants" id="KQK89685">
    <property type="protein sequence ID" value="KQK89685"/>
    <property type="gene ID" value="SETIT_038255mg"/>
</dbReference>
<dbReference type="Proteomes" id="UP000004995">
    <property type="component" value="Unassembled WGS sequence"/>
</dbReference>
<protein>
    <submittedName>
        <fullName evidence="1">Uncharacterized protein</fullName>
    </submittedName>
</protein>
<dbReference type="Gramene" id="KQK89685">
    <property type="protein sequence ID" value="KQK89685"/>
    <property type="gene ID" value="SETIT_038255mg"/>
</dbReference>
<keyword evidence="2" id="KW-1185">Reference proteome</keyword>
<dbReference type="InParanoid" id="K4AH98"/>
<evidence type="ECO:0000313" key="2">
    <source>
        <dbReference type="Proteomes" id="UP000004995"/>
    </source>
</evidence>
<sequence>MEARQSTEFESHPFQQLFRSSSTTWGRARALARARVHTWVQRPGSLGLSLLIETPLSSHTYGTGNYPSHSSHNVEIVVVMLLLVQWYP</sequence>
<evidence type="ECO:0000313" key="1">
    <source>
        <dbReference type="EnsemblPlants" id="KQK89685"/>
    </source>
</evidence>
<reference evidence="2" key="1">
    <citation type="journal article" date="2012" name="Nat. Biotechnol.">
        <title>Reference genome sequence of the model plant Setaria.</title>
        <authorList>
            <person name="Bennetzen J.L."/>
            <person name="Schmutz J."/>
            <person name="Wang H."/>
            <person name="Percifield R."/>
            <person name="Hawkins J."/>
            <person name="Pontaroli A.C."/>
            <person name="Estep M."/>
            <person name="Feng L."/>
            <person name="Vaughn J.N."/>
            <person name="Grimwood J."/>
            <person name="Jenkins J."/>
            <person name="Barry K."/>
            <person name="Lindquist E."/>
            <person name="Hellsten U."/>
            <person name="Deshpande S."/>
            <person name="Wang X."/>
            <person name="Wu X."/>
            <person name="Mitros T."/>
            <person name="Triplett J."/>
            <person name="Yang X."/>
            <person name="Ye C.Y."/>
            <person name="Mauro-Herrera M."/>
            <person name="Wang L."/>
            <person name="Li P."/>
            <person name="Sharma M."/>
            <person name="Sharma R."/>
            <person name="Ronald P.C."/>
            <person name="Panaud O."/>
            <person name="Kellogg E.A."/>
            <person name="Brutnell T.P."/>
            <person name="Doust A.N."/>
            <person name="Tuskan G.A."/>
            <person name="Rokhsar D."/>
            <person name="Devos K.M."/>
        </authorList>
    </citation>
    <scope>NUCLEOTIDE SEQUENCE [LARGE SCALE GENOMIC DNA]</scope>
    <source>
        <strain evidence="2">cv. Yugu1</strain>
    </source>
</reference>
<organism evidence="1 2">
    <name type="scientific">Setaria italica</name>
    <name type="common">Foxtail millet</name>
    <name type="synonym">Panicum italicum</name>
    <dbReference type="NCBI Taxonomy" id="4555"/>
    <lineage>
        <taxon>Eukaryota</taxon>
        <taxon>Viridiplantae</taxon>
        <taxon>Streptophyta</taxon>
        <taxon>Embryophyta</taxon>
        <taxon>Tracheophyta</taxon>
        <taxon>Spermatophyta</taxon>
        <taxon>Magnoliopsida</taxon>
        <taxon>Liliopsida</taxon>
        <taxon>Poales</taxon>
        <taxon>Poaceae</taxon>
        <taxon>PACMAD clade</taxon>
        <taxon>Panicoideae</taxon>
        <taxon>Panicodae</taxon>
        <taxon>Paniceae</taxon>
        <taxon>Cenchrinae</taxon>
        <taxon>Setaria</taxon>
    </lineage>
</organism>
<dbReference type="HOGENOM" id="CLU_2473270_0_0_1"/>
<dbReference type="EMBL" id="AGNK02005795">
    <property type="status" value="NOT_ANNOTATED_CDS"/>
    <property type="molecule type" value="Genomic_DNA"/>
</dbReference>
<reference evidence="1" key="2">
    <citation type="submission" date="2018-08" db="UniProtKB">
        <authorList>
            <consortium name="EnsemblPlants"/>
        </authorList>
    </citation>
    <scope>IDENTIFICATION</scope>
    <source>
        <strain evidence="1">Yugu1</strain>
    </source>
</reference>
<accession>K4AH98</accession>